<dbReference type="AlphaFoldDB" id="A0AA39TKR6"/>
<protein>
    <submittedName>
        <fullName evidence="1">Uncharacterized protein</fullName>
    </submittedName>
</protein>
<reference evidence="1" key="1">
    <citation type="submission" date="2023-06" db="EMBL/GenBank/DDBJ databases">
        <authorList>
            <consortium name="Lawrence Berkeley National Laboratory"/>
            <person name="Ahrendt S."/>
            <person name="Sahu N."/>
            <person name="Indic B."/>
            <person name="Wong-Bajracharya J."/>
            <person name="Merenyi Z."/>
            <person name="Ke H.-M."/>
            <person name="Monk M."/>
            <person name="Kocsube S."/>
            <person name="Drula E."/>
            <person name="Lipzen A."/>
            <person name="Balint B."/>
            <person name="Henrissat B."/>
            <person name="Andreopoulos B."/>
            <person name="Martin F.M."/>
            <person name="Harder C.B."/>
            <person name="Rigling D."/>
            <person name="Ford K.L."/>
            <person name="Foster G.D."/>
            <person name="Pangilinan J."/>
            <person name="Papanicolaou A."/>
            <person name="Barry K."/>
            <person name="LaButti K."/>
            <person name="Viragh M."/>
            <person name="Koriabine M."/>
            <person name="Yan M."/>
            <person name="Riley R."/>
            <person name="Champramary S."/>
            <person name="Plett K.L."/>
            <person name="Tsai I.J."/>
            <person name="Slot J."/>
            <person name="Sipos G."/>
            <person name="Plett J."/>
            <person name="Nagy L.G."/>
            <person name="Grigoriev I.V."/>
        </authorList>
    </citation>
    <scope>NUCLEOTIDE SEQUENCE</scope>
    <source>
        <strain evidence="1">HWK02</strain>
    </source>
</reference>
<dbReference type="Proteomes" id="UP001175228">
    <property type="component" value="Unassembled WGS sequence"/>
</dbReference>
<gene>
    <name evidence="1" type="ORF">EDD18DRAFT_432636</name>
</gene>
<proteinExistence type="predicted"/>
<sequence length="310" mass="34681">MTTAIKHSLLGASRLSMPQELIDYTLDFLHDDVPTLRVCTLVSRAFLPRSRYYIYSNVFIVPTAELDIFRKYAGQMYQCRKLAALLKHSPHVAPLITRFGILAMSQFPMMKNVFKDTSLFLIIQSLHNLSHIEIIAGRNQGFWVNFPVATRSLFLEVLRSLPLKTLILKGIDFQTNAHFEDVFTAAAANPVLKHLSLVCHYGGAKMPQSCPPIRPPPSGLPALESLSVSGPLTSCNISWLFFTQSLYSVSGIQRLSLQIYDEISSSLIQSLLSETQEELESLTLDINPWIDGGLRPEPTQKPLLPVHDCA</sequence>
<organism evidence="1 2">
    <name type="scientific">Armillaria luteobubalina</name>
    <dbReference type="NCBI Taxonomy" id="153913"/>
    <lineage>
        <taxon>Eukaryota</taxon>
        <taxon>Fungi</taxon>
        <taxon>Dikarya</taxon>
        <taxon>Basidiomycota</taxon>
        <taxon>Agaricomycotina</taxon>
        <taxon>Agaricomycetes</taxon>
        <taxon>Agaricomycetidae</taxon>
        <taxon>Agaricales</taxon>
        <taxon>Marasmiineae</taxon>
        <taxon>Physalacriaceae</taxon>
        <taxon>Armillaria</taxon>
    </lineage>
</organism>
<dbReference type="Gene3D" id="3.80.10.10">
    <property type="entry name" value="Ribonuclease Inhibitor"/>
    <property type="match status" value="1"/>
</dbReference>
<dbReference type="SUPFAM" id="SSF52047">
    <property type="entry name" value="RNI-like"/>
    <property type="match status" value="1"/>
</dbReference>
<name>A0AA39TKR6_9AGAR</name>
<keyword evidence="2" id="KW-1185">Reference proteome</keyword>
<dbReference type="InterPro" id="IPR032675">
    <property type="entry name" value="LRR_dom_sf"/>
</dbReference>
<evidence type="ECO:0000313" key="2">
    <source>
        <dbReference type="Proteomes" id="UP001175228"/>
    </source>
</evidence>
<comment type="caution">
    <text evidence="1">The sequence shown here is derived from an EMBL/GenBank/DDBJ whole genome shotgun (WGS) entry which is preliminary data.</text>
</comment>
<dbReference type="EMBL" id="JAUEPU010000026">
    <property type="protein sequence ID" value="KAK0493211.1"/>
    <property type="molecule type" value="Genomic_DNA"/>
</dbReference>
<evidence type="ECO:0000313" key="1">
    <source>
        <dbReference type="EMBL" id="KAK0493211.1"/>
    </source>
</evidence>
<accession>A0AA39TKR6</accession>